<dbReference type="PANTHER" id="PTHR30135:SF3">
    <property type="entry name" value="GLUCONEOGENESIS FACTOR-RELATED"/>
    <property type="match status" value="1"/>
</dbReference>
<dbReference type="STRING" id="1183438.GKIL_4452"/>
<dbReference type="PANTHER" id="PTHR30135">
    <property type="entry name" value="UNCHARACTERIZED PROTEIN YVCK-RELATED"/>
    <property type="match status" value="1"/>
</dbReference>
<gene>
    <name evidence="4" type="ORF">GKIL_4452</name>
</gene>
<keyword evidence="1 2" id="KW-0963">Cytoplasm</keyword>
<organism evidence="4 5">
    <name type="scientific">Gloeobacter kilaueensis (strain ATCC BAA-2537 / CCAP 1431/1 / ULC 316 / JS1)</name>
    <dbReference type="NCBI Taxonomy" id="1183438"/>
    <lineage>
        <taxon>Bacteria</taxon>
        <taxon>Bacillati</taxon>
        <taxon>Cyanobacteriota</taxon>
        <taxon>Cyanophyceae</taxon>
        <taxon>Gloeobacterales</taxon>
        <taxon>Gloeobacteraceae</taxon>
        <taxon>Gloeobacter</taxon>
    </lineage>
</organism>
<reference evidence="4 5" key="1">
    <citation type="journal article" date="2013" name="PLoS ONE">
        <title>Cultivation and Complete Genome Sequencing of Gloeobacter kilaueensis sp. nov., from a Lava Cave in Kilauea Caldera, Hawai'i.</title>
        <authorList>
            <person name="Saw J.H."/>
            <person name="Schatz M."/>
            <person name="Brown M.V."/>
            <person name="Kunkel D.D."/>
            <person name="Foster J.S."/>
            <person name="Shick H."/>
            <person name="Christensen S."/>
            <person name="Hou S."/>
            <person name="Wan X."/>
            <person name="Donachie S.P."/>
        </authorList>
    </citation>
    <scope>NUCLEOTIDE SEQUENCE [LARGE SCALE GENOMIC DNA]</scope>
    <source>
        <strain evidence="5">JS</strain>
    </source>
</reference>
<dbReference type="KEGG" id="glj:GKIL_4452"/>
<dbReference type="HOGENOM" id="CLU_044041_0_0_3"/>
<dbReference type="eggNOG" id="COG0391">
    <property type="taxonomic scope" value="Bacteria"/>
</dbReference>
<evidence type="ECO:0000256" key="3">
    <source>
        <dbReference type="SAM" id="Phobius"/>
    </source>
</evidence>
<feature type="transmembrane region" description="Helical" evidence="3">
    <location>
        <begin position="27"/>
        <end position="46"/>
    </location>
</feature>
<dbReference type="Pfam" id="PF01933">
    <property type="entry name" value="CofD"/>
    <property type="match status" value="1"/>
</dbReference>
<keyword evidence="3" id="KW-0812">Transmembrane</keyword>
<protein>
    <recommendedName>
        <fullName evidence="2">Putative gluconeogenesis factor</fullName>
    </recommendedName>
</protein>
<keyword evidence="5" id="KW-1185">Reference proteome</keyword>
<dbReference type="Proteomes" id="UP000017396">
    <property type="component" value="Chromosome"/>
</dbReference>
<comment type="subcellular location">
    <subcellularLocation>
        <location evidence="2">Cytoplasm</location>
    </subcellularLocation>
</comment>
<dbReference type="InterPro" id="IPR010119">
    <property type="entry name" value="Gluconeogen_factor"/>
</dbReference>
<evidence type="ECO:0000256" key="1">
    <source>
        <dbReference type="ARBA" id="ARBA00022490"/>
    </source>
</evidence>
<dbReference type="CDD" id="cd07187">
    <property type="entry name" value="YvcK_like"/>
    <property type="match status" value="1"/>
</dbReference>
<dbReference type="SUPFAM" id="SSF142338">
    <property type="entry name" value="CofD-like"/>
    <property type="match status" value="1"/>
</dbReference>
<dbReference type="InterPro" id="IPR038136">
    <property type="entry name" value="CofD-like_dom_sf"/>
</dbReference>
<dbReference type="GO" id="GO:0005737">
    <property type="term" value="C:cytoplasm"/>
    <property type="evidence" value="ECO:0007669"/>
    <property type="project" value="UniProtKB-SubCell"/>
</dbReference>
<name>U5QP76_GLOK1</name>
<dbReference type="Gene3D" id="3.40.50.10680">
    <property type="entry name" value="CofD-like domains"/>
    <property type="match status" value="1"/>
</dbReference>
<evidence type="ECO:0000313" key="4">
    <source>
        <dbReference type="EMBL" id="AGY60698.1"/>
    </source>
</evidence>
<keyword evidence="3" id="KW-0472">Membrane</keyword>
<evidence type="ECO:0000313" key="5">
    <source>
        <dbReference type="Proteomes" id="UP000017396"/>
    </source>
</evidence>
<evidence type="ECO:0000256" key="2">
    <source>
        <dbReference type="HAMAP-Rule" id="MF_00973"/>
    </source>
</evidence>
<keyword evidence="3" id="KW-1133">Transmembrane helix</keyword>
<dbReference type="HAMAP" id="MF_00973">
    <property type="entry name" value="Gluconeogen_factor"/>
    <property type="match status" value="1"/>
</dbReference>
<dbReference type="AlphaFoldDB" id="U5QP76"/>
<dbReference type="EMBL" id="CP003587">
    <property type="protein sequence ID" value="AGY60698.1"/>
    <property type="molecule type" value="Genomic_DNA"/>
</dbReference>
<keyword evidence="4" id="KW-0808">Transferase</keyword>
<accession>U5QP76</accession>
<proteinExistence type="inferred from homology"/>
<dbReference type="NCBIfam" id="TIGR01826">
    <property type="entry name" value="CofD_related"/>
    <property type="match status" value="1"/>
</dbReference>
<sequence>MISALRLRKLTTQFGKWLYPGMRVKRWLALIVLGTVCTSLGLAIWVDLRPIFYSSKVLWGLVRGLAEILPNDISGPLVLVAGIGFVVLGLRFTLGSITEVLVPEGEDDLVERLFRHRRLSRGPKIVAIGGGTGLSTLLRGLKRYSANITAVVTVADDGGSSGRLRQQFGVLPPGDLRNCLAALADEEKLLTELFQYRFKTGEGLAGHSFGNLFLTVMAEITGDLEKGVEASSKVLAIRGRVLPATLDDMTLWADLDDGRHIEGESNISHAGGQIVRIGCSPAVPRALPQVVEAIVDADLVIIGPGSLYTSIAPNLLVPEIVQALRVSKARKIYICNVMTQPGETDGYAVSDHVRALEGAAGGPFFEAVLVHRDPPTRNLESLRRYEQQASYPVAIDRDNLTLMGLQLVMANVMDENDAGTTIRHSSRRLARALLRWYTRSLQQNPQDRAS</sequence>
<comment type="function">
    <text evidence="2">Required for morphogenesis under gluconeogenic growth conditions.</text>
</comment>
<dbReference type="InterPro" id="IPR002882">
    <property type="entry name" value="CofD"/>
</dbReference>
<dbReference type="GO" id="GO:0043743">
    <property type="term" value="F:LPPG:FO 2-phospho-L-lactate transferase activity"/>
    <property type="evidence" value="ECO:0007669"/>
    <property type="project" value="InterPro"/>
</dbReference>
<comment type="similarity">
    <text evidence="2">Belongs to the gluconeogenesis factor family.</text>
</comment>
<dbReference type="GO" id="GO:0008360">
    <property type="term" value="P:regulation of cell shape"/>
    <property type="evidence" value="ECO:0007669"/>
    <property type="project" value="UniProtKB-UniRule"/>
</dbReference>
<dbReference type="PATRIC" id="fig|1183438.3.peg.4379"/>